<protein>
    <submittedName>
        <fullName evidence="1">(salmon louse) hypothetical protein</fullName>
    </submittedName>
</protein>
<dbReference type="Proteomes" id="UP000675881">
    <property type="component" value="Chromosome 1"/>
</dbReference>
<evidence type="ECO:0000313" key="2">
    <source>
        <dbReference type="Proteomes" id="UP000675881"/>
    </source>
</evidence>
<proteinExistence type="predicted"/>
<organism evidence="1 2">
    <name type="scientific">Lepeophtheirus salmonis</name>
    <name type="common">Salmon louse</name>
    <name type="synonym">Caligus salmonis</name>
    <dbReference type="NCBI Taxonomy" id="72036"/>
    <lineage>
        <taxon>Eukaryota</taxon>
        <taxon>Metazoa</taxon>
        <taxon>Ecdysozoa</taxon>
        <taxon>Arthropoda</taxon>
        <taxon>Crustacea</taxon>
        <taxon>Multicrustacea</taxon>
        <taxon>Hexanauplia</taxon>
        <taxon>Copepoda</taxon>
        <taxon>Siphonostomatoida</taxon>
        <taxon>Caligidae</taxon>
        <taxon>Lepeophtheirus</taxon>
    </lineage>
</organism>
<evidence type="ECO:0000313" key="1">
    <source>
        <dbReference type="EMBL" id="CAF2750716.1"/>
    </source>
</evidence>
<accession>A0A7R8GZD1</accession>
<dbReference type="EMBL" id="HG994580">
    <property type="protein sequence ID" value="CAF2750716.1"/>
    <property type="molecule type" value="Genomic_DNA"/>
</dbReference>
<sequence length="120" mass="13657">MYMITSPEEDIFISTSEIIDSFCRVFSLFAKMGCLNSTETRVTDMRNETNSMMDTLRMNLTSGMHNLNSGLKSVQTGIKSSLHMLDNTKDNVVDGVSERREEMVERKEGKESFLPHLPQI</sequence>
<reference evidence="1" key="1">
    <citation type="submission" date="2021-02" db="EMBL/GenBank/DDBJ databases">
        <authorList>
            <person name="Bekaert M."/>
        </authorList>
    </citation>
    <scope>NUCLEOTIDE SEQUENCE</scope>
    <source>
        <strain evidence="1">IoA-00</strain>
    </source>
</reference>
<name>A0A7R8GZD1_LEPSM</name>
<gene>
    <name evidence="1" type="ORF">LSAA_1709</name>
</gene>
<dbReference type="AlphaFoldDB" id="A0A7R8GZD1"/>
<keyword evidence="2" id="KW-1185">Reference proteome</keyword>